<keyword evidence="7" id="KW-0653">Protein transport</keyword>
<dbReference type="GO" id="GO:0031204">
    <property type="term" value="P:post-translational protein targeting to membrane, translocation"/>
    <property type="evidence" value="ECO:0007669"/>
    <property type="project" value="TreeGrafter"/>
</dbReference>
<keyword evidence="6" id="KW-0256">Endoplasmic reticulum</keyword>
<comment type="similarity">
    <text evidence="2">Belongs to the SEC62 family.</text>
</comment>
<evidence type="ECO:0000256" key="10">
    <source>
        <dbReference type="ARBA" id="ARBA00023136"/>
    </source>
</evidence>
<dbReference type="PANTHER" id="PTHR12443:SF9">
    <property type="entry name" value="TRANSLOCATION PROTEIN SEC62"/>
    <property type="match status" value="1"/>
</dbReference>
<accession>A0A165I0I4</accession>
<evidence type="ECO:0000256" key="1">
    <source>
        <dbReference type="ARBA" id="ARBA00004477"/>
    </source>
</evidence>
<evidence type="ECO:0000256" key="7">
    <source>
        <dbReference type="ARBA" id="ARBA00022927"/>
    </source>
</evidence>
<dbReference type="FunCoup" id="A0A165I0I4">
    <property type="interactions" value="170"/>
</dbReference>
<protein>
    <recommendedName>
        <fullName evidence="3">Translocation protein SEC62</fullName>
    </recommendedName>
</protein>
<keyword evidence="10 11" id="KW-0472">Membrane</keyword>
<evidence type="ECO:0000313" key="12">
    <source>
        <dbReference type="EMBL" id="KZV92723.1"/>
    </source>
</evidence>
<evidence type="ECO:0000256" key="9">
    <source>
        <dbReference type="ARBA" id="ARBA00023010"/>
    </source>
</evidence>
<evidence type="ECO:0000256" key="6">
    <source>
        <dbReference type="ARBA" id="ARBA00022824"/>
    </source>
</evidence>
<feature type="transmembrane region" description="Helical" evidence="11">
    <location>
        <begin position="124"/>
        <end position="145"/>
    </location>
</feature>
<evidence type="ECO:0000256" key="8">
    <source>
        <dbReference type="ARBA" id="ARBA00022989"/>
    </source>
</evidence>
<evidence type="ECO:0000256" key="2">
    <source>
        <dbReference type="ARBA" id="ARBA00010604"/>
    </source>
</evidence>
<keyword evidence="5 11" id="KW-0812">Transmembrane</keyword>
<dbReference type="OrthoDB" id="200187at2759"/>
<dbReference type="STRING" id="1314781.A0A165I0I4"/>
<name>A0A165I0I4_EXIGL</name>
<proteinExistence type="inferred from homology"/>
<keyword evidence="8 11" id="KW-1133">Transmembrane helix</keyword>
<dbReference type="EMBL" id="KV426003">
    <property type="protein sequence ID" value="KZV92723.1"/>
    <property type="molecule type" value="Genomic_DNA"/>
</dbReference>
<evidence type="ECO:0000256" key="3">
    <source>
        <dbReference type="ARBA" id="ARBA00021257"/>
    </source>
</evidence>
<evidence type="ECO:0000313" key="13">
    <source>
        <dbReference type="Proteomes" id="UP000077266"/>
    </source>
</evidence>
<gene>
    <name evidence="12" type="ORF">EXIGLDRAFT_674802</name>
</gene>
<keyword evidence="4" id="KW-0813">Transport</keyword>
<keyword evidence="13" id="KW-1185">Reference proteome</keyword>
<dbReference type="GO" id="GO:0005789">
    <property type="term" value="C:endoplasmic reticulum membrane"/>
    <property type="evidence" value="ECO:0007669"/>
    <property type="project" value="UniProtKB-SubCell"/>
</dbReference>
<dbReference type="Pfam" id="PF03839">
    <property type="entry name" value="Sec62"/>
    <property type="match status" value="1"/>
</dbReference>
<keyword evidence="9" id="KW-0811">Translocation</keyword>
<sequence>MSHLTPAGAQASAPDEVRRVVEFLRTGQPGLKTRSGVMNEKRVDYFKRKHALRVLMSDEYSKLKGVPPVATEDEARALLARILPFAFFLLIERNDQGALVLVPQQDFKPDGLYVWLYDGPAWRLYAMAAAIIAAVILYTSIPLWPYRVQLAISYIPVAAIAFLAFYVAVALLRQVIFALTSFAFAPGIWVFPNWHEDCTVLESFVPVWAWHDPSAVHAKKAAKKRERKGRKPKTQSQWLNKALPNAMQFEDTARLPN</sequence>
<dbReference type="Proteomes" id="UP000077266">
    <property type="component" value="Unassembled WGS sequence"/>
</dbReference>
<organism evidence="12 13">
    <name type="scientific">Exidia glandulosa HHB12029</name>
    <dbReference type="NCBI Taxonomy" id="1314781"/>
    <lineage>
        <taxon>Eukaryota</taxon>
        <taxon>Fungi</taxon>
        <taxon>Dikarya</taxon>
        <taxon>Basidiomycota</taxon>
        <taxon>Agaricomycotina</taxon>
        <taxon>Agaricomycetes</taxon>
        <taxon>Auriculariales</taxon>
        <taxon>Exidiaceae</taxon>
        <taxon>Exidia</taxon>
    </lineage>
</organism>
<evidence type="ECO:0000256" key="4">
    <source>
        <dbReference type="ARBA" id="ARBA00022448"/>
    </source>
</evidence>
<dbReference type="InParanoid" id="A0A165I0I4"/>
<evidence type="ECO:0000256" key="11">
    <source>
        <dbReference type="SAM" id="Phobius"/>
    </source>
</evidence>
<evidence type="ECO:0000256" key="5">
    <source>
        <dbReference type="ARBA" id="ARBA00022692"/>
    </source>
</evidence>
<dbReference type="PANTHER" id="PTHR12443">
    <property type="entry name" value="TRANSLOCATION PROTEIN SEC62"/>
    <property type="match status" value="1"/>
</dbReference>
<dbReference type="AlphaFoldDB" id="A0A165I0I4"/>
<comment type="subcellular location">
    <subcellularLocation>
        <location evidence="1">Endoplasmic reticulum membrane</location>
        <topology evidence="1">Multi-pass membrane protein</topology>
    </subcellularLocation>
</comment>
<dbReference type="InterPro" id="IPR004728">
    <property type="entry name" value="Sec62"/>
</dbReference>
<reference evidence="12 13" key="1">
    <citation type="journal article" date="2016" name="Mol. Biol. Evol.">
        <title>Comparative Genomics of Early-Diverging Mushroom-Forming Fungi Provides Insights into the Origins of Lignocellulose Decay Capabilities.</title>
        <authorList>
            <person name="Nagy L.G."/>
            <person name="Riley R."/>
            <person name="Tritt A."/>
            <person name="Adam C."/>
            <person name="Daum C."/>
            <person name="Floudas D."/>
            <person name="Sun H."/>
            <person name="Yadav J.S."/>
            <person name="Pangilinan J."/>
            <person name="Larsson K.H."/>
            <person name="Matsuura K."/>
            <person name="Barry K."/>
            <person name="Labutti K."/>
            <person name="Kuo R."/>
            <person name="Ohm R.A."/>
            <person name="Bhattacharya S.S."/>
            <person name="Shirouzu T."/>
            <person name="Yoshinaga Y."/>
            <person name="Martin F.M."/>
            <person name="Grigoriev I.V."/>
            <person name="Hibbett D.S."/>
        </authorList>
    </citation>
    <scope>NUCLEOTIDE SEQUENCE [LARGE SCALE GENOMIC DNA]</scope>
    <source>
        <strain evidence="12 13">HHB12029</strain>
    </source>
</reference>
<feature type="transmembrane region" description="Helical" evidence="11">
    <location>
        <begin position="151"/>
        <end position="172"/>
    </location>
</feature>